<sequence>MFLEVQKVNVSEELPDESSDAFLDGYVMENVLQRRSMPMAVSERVSAEKNLLVKRLANMLKLYLMKLELTEDFLNYSVKELLPRCPDLRLILMSATLNAELFSNELHRNPDLV</sequence>
<accession>R0IGH4</accession>
<name>R0IGH4_9BRAS</name>
<protein>
    <submittedName>
        <fullName evidence="1">Uncharacterized protein</fullName>
    </submittedName>
</protein>
<reference evidence="2" key="1">
    <citation type="journal article" date="2013" name="Nat. Genet.">
        <title>The Capsella rubella genome and the genomic consequences of rapid mating system evolution.</title>
        <authorList>
            <person name="Slotte T."/>
            <person name="Hazzouri K.M."/>
            <person name="Agren J.A."/>
            <person name="Koenig D."/>
            <person name="Maumus F."/>
            <person name="Guo Y.L."/>
            <person name="Steige K."/>
            <person name="Platts A.E."/>
            <person name="Escobar J.S."/>
            <person name="Newman L.K."/>
            <person name="Wang W."/>
            <person name="Mandakova T."/>
            <person name="Vello E."/>
            <person name="Smith L.M."/>
            <person name="Henz S.R."/>
            <person name="Steffen J."/>
            <person name="Takuno S."/>
            <person name="Brandvain Y."/>
            <person name="Coop G."/>
            <person name="Andolfatto P."/>
            <person name="Hu T.T."/>
            <person name="Blanchette M."/>
            <person name="Clark R.M."/>
            <person name="Quesneville H."/>
            <person name="Nordborg M."/>
            <person name="Gaut B.S."/>
            <person name="Lysak M.A."/>
            <person name="Jenkins J."/>
            <person name="Grimwood J."/>
            <person name="Chapman J."/>
            <person name="Prochnik S."/>
            <person name="Shu S."/>
            <person name="Rokhsar D."/>
            <person name="Schmutz J."/>
            <person name="Weigel D."/>
            <person name="Wright S.I."/>
        </authorList>
    </citation>
    <scope>NUCLEOTIDE SEQUENCE [LARGE SCALE GENOMIC DNA]</scope>
    <source>
        <strain evidence="2">cv. Monte Gargano</strain>
    </source>
</reference>
<evidence type="ECO:0000313" key="2">
    <source>
        <dbReference type="Proteomes" id="UP000029121"/>
    </source>
</evidence>
<proteinExistence type="predicted"/>
<dbReference type="InterPro" id="IPR027417">
    <property type="entry name" value="P-loop_NTPase"/>
</dbReference>
<evidence type="ECO:0000313" key="1">
    <source>
        <dbReference type="EMBL" id="EOA35918.1"/>
    </source>
</evidence>
<keyword evidence="2" id="KW-1185">Reference proteome</keyword>
<dbReference type="AlphaFoldDB" id="R0IGH4"/>
<dbReference type="Gene3D" id="3.40.50.300">
    <property type="entry name" value="P-loop containing nucleotide triphosphate hydrolases"/>
    <property type="match status" value="1"/>
</dbReference>
<gene>
    <name evidence="1" type="ORF">CARUB_v10021176mg</name>
</gene>
<dbReference type="EMBL" id="KB870806">
    <property type="protein sequence ID" value="EOA35918.1"/>
    <property type="molecule type" value="Genomic_DNA"/>
</dbReference>
<organism evidence="1 2">
    <name type="scientific">Capsella rubella</name>
    <dbReference type="NCBI Taxonomy" id="81985"/>
    <lineage>
        <taxon>Eukaryota</taxon>
        <taxon>Viridiplantae</taxon>
        <taxon>Streptophyta</taxon>
        <taxon>Embryophyta</taxon>
        <taxon>Tracheophyta</taxon>
        <taxon>Spermatophyta</taxon>
        <taxon>Magnoliopsida</taxon>
        <taxon>eudicotyledons</taxon>
        <taxon>Gunneridae</taxon>
        <taxon>Pentapetalae</taxon>
        <taxon>rosids</taxon>
        <taxon>malvids</taxon>
        <taxon>Brassicales</taxon>
        <taxon>Brassicaceae</taxon>
        <taxon>Camelineae</taxon>
        <taxon>Capsella</taxon>
    </lineage>
</organism>
<dbReference type="Proteomes" id="UP000029121">
    <property type="component" value="Unassembled WGS sequence"/>
</dbReference>